<dbReference type="GO" id="GO:0000977">
    <property type="term" value="F:RNA polymerase II transcription regulatory region sequence-specific DNA binding"/>
    <property type="evidence" value="ECO:0007669"/>
    <property type="project" value="TreeGrafter"/>
</dbReference>
<dbReference type="Pfam" id="PF10264">
    <property type="entry name" value="WHD_Storkhead"/>
    <property type="match status" value="1"/>
</dbReference>
<proteinExistence type="predicted"/>
<dbReference type="PANTHER" id="PTHR22437">
    <property type="entry name" value="WINGED HELIX DOMAIN-CONTAINING PROTEIN"/>
    <property type="match status" value="1"/>
</dbReference>
<dbReference type="EMBL" id="QKKF02019605">
    <property type="protein sequence ID" value="RZF39779.1"/>
    <property type="molecule type" value="Genomic_DNA"/>
</dbReference>
<feature type="region of interest" description="Disordered" evidence="1">
    <location>
        <begin position="364"/>
        <end position="491"/>
    </location>
</feature>
<gene>
    <name evidence="3" type="ORF">LSTR_LSTR003440</name>
</gene>
<reference evidence="3 4" key="1">
    <citation type="journal article" date="2017" name="Gigascience">
        <title>Genome sequence of the small brown planthopper, Laodelphax striatellus.</title>
        <authorList>
            <person name="Zhu J."/>
            <person name="Jiang F."/>
            <person name="Wang X."/>
            <person name="Yang P."/>
            <person name="Bao Y."/>
            <person name="Zhao W."/>
            <person name="Wang W."/>
            <person name="Lu H."/>
            <person name="Wang Q."/>
            <person name="Cui N."/>
            <person name="Li J."/>
            <person name="Chen X."/>
            <person name="Luo L."/>
            <person name="Yu J."/>
            <person name="Kang L."/>
            <person name="Cui F."/>
        </authorList>
    </citation>
    <scope>NUCLEOTIDE SEQUENCE [LARGE SCALE GENOMIC DNA]</scope>
    <source>
        <strain evidence="3">Lst14</strain>
    </source>
</reference>
<feature type="compositionally biased region" description="Low complexity" evidence="1">
    <location>
        <begin position="405"/>
        <end position="466"/>
    </location>
</feature>
<accession>A0A482X1Q8</accession>
<dbReference type="InterPro" id="IPR040126">
    <property type="entry name" value="STOX1/2"/>
</dbReference>
<dbReference type="OrthoDB" id="10020110at2759"/>
<dbReference type="STRING" id="195883.A0A482X1Q8"/>
<feature type="region of interest" description="Disordered" evidence="1">
    <location>
        <begin position="183"/>
        <end position="208"/>
    </location>
</feature>
<dbReference type="GO" id="GO:0005634">
    <property type="term" value="C:nucleus"/>
    <property type="evidence" value="ECO:0007669"/>
    <property type="project" value="TreeGrafter"/>
</dbReference>
<dbReference type="AlphaFoldDB" id="A0A482X1Q8"/>
<evidence type="ECO:0000313" key="4">
    <source>
        <dbReference type="Proteomes" id="UP000291343"/>
    </source>
</evidence>
<comment type="caution">
    <text evidence="3">The sequence shown here is derived from an EMBL/GenBank/DDBJ whole genome shotgun (WGS) entry which is preliminary data.</text>
</comment>
<organism evidence="3 4">
    <name type="scientific">Laodelphax striatellus</name>
    <name type="common">Small brown planthopper</name>
    <name type="synonym">Delphax striatella</name>
    <dbReference type="NCBI Taxonomy" id="195883"/>
    <lineage>
        <taxon>Eukaryota</taxon>
        <taxon>Metazoa</taxon>
        <taxon>Ecdysozoa</taxon>
        <taxon>Arthropoda</taxon>
        <taxon>Hexapoda</taxon>
        <taxon>Insecta</taxon>
        <taxon>Pterygota</taxon>
        <taxon>Neoptera</taxon>
        <taxon>Paraneoptera</taxon>
        <taxon>Hemiptera</taxon>
        <taxon>Auchenorrhyncha</taxon>
        <taxon>Fulgoroidea</taxon>
        <taxon>Delphacidae</taxon>
        <taxon>Criomorphinae</taxon>
        <taxon>Laodelphax</taxon>
    </lineage>
</organism>
<evidence type="ECO:0000313" key="3">
    <source>
        <dbReference type="EMBL" id="RZF39779.1"/>
    </source>
</evidence>
<keyword evidence="4" id="KW-1185">Reference proteome</keyword>
<dbReference type="GO" id="GO:0006357">
    <property type="term" value="P:regulation of transcription by RNA polymerase II"/>
    <property type="evidence" value="ECO:0007669"/>
    <property type="project" value="InterPro"/>
</dbReference>
<sequence>MYDTLHPGDDTHLHATEHYWMYDSGYLIFQGFLEANLKCFWNASLMEAVRQLEFQGYVAPGVLLITANPCALEVVRSAWARNVLKPPPSYSLTLVGDVEDCLVQPIAQGQFTPLPEALCWVILELTAKGHSAVIESIKTTLSDAFPDIQRPSHDVIYDTLAQLSAERKVYQTSAGYFVMTPEHRRLRSRSRTGGGGADKGGEESAGRQVLMSTEEAVAYVHGEMETLREGSLTHQAIQTNLADVICGGNPADKILYGRPPSRRSGLERRHSLRLFGSNKRLTSLQRSGSMRLLSQRHTDTASVSESVVIPPKKHLSLLSRIFRRSKRRLVGSAASRAPLSTFSAQFPPTEWFNSRVVHLHSVGTQTQGKEGWCSEEHSSATLPRRHRRQSSSSGLGTPMSHPPSRRTSPSPISKTLTPSTSSSKSVSPSRSSLSSSKTVVNSRCLSSPTAKSLSSSSSGYNSLPRSKSPGRSGTPRGSPLHSATPKLSPNKSSITLQVSTNQTSNTPGLGSIISSVKSSLGDATSLDDKSSTTMTTTINSSNKTKIFVQQQNSPVRSVITFENGVNKSSGLGREDIIVLNPSKPDVKQTNDTDVDSKRLRHKIDRPTSLYHPKENEEKNEKIMGQLETQLKMKFPSSETIQLEEKLLASSKNNKNNQMQQVSSDRSKNATLKAGSLVDMSNVNFGNDSELNNVRKCSISSIPLQPSSCKENLSFNNLLKSSERPQLPLIFNKGEKNLCSNPPSPTKSLGNINDSFSNYIIHDTDKVNSPEGNGKMTADSSDLPSFPSLSDLSLHFTSIAAQNILKGVSINSIDTLVEVNMAAEKQNNCDVTIHTDFGCV</sequence>
<dbReference type="InParanoid" id="A0A482X1Q8"/>
<name>A0A482X1Q8_LAOST</name>
<evidence type="ECO:0000256" key="1">
    <source>
        <dbReference type="SAM" id="MobiDB-lite"/>
    </source>
</evidence>
<dbReference type="PANTHER" id="PTHR22437:SF0">
    <property type="entry name" value="FI21431P1"/>
    <property type="match status" value="1"/>
</dbReference>
<protein>
    <recommendedName>
        <fullName evidence="2">Winged helix Storkhead-box1 domain-containing protein</fullName>
    </recommendedName>
</protein>
<dbReference type="FunCoup" id="A0A482X1Q8">
    <property type="interactions" value="154"/>
</dbReference>
<feature type="domain" description="Winged helix Storkhead-box1" evidence="2">
    <location>
        <begin position="103"/>
        <end position="181"/>
    </location>
</feature>
<evidence type="ECO:0000259" key="2">
    <source>
        <dbReference type="Pfam" id="PF10264"/>
    </source>
</evidence>
<dbReference type="Proteomes" id="UP000291343">
    <property type="component" value="Unassembled WGS sequence"/>
</dbReference>
<dbReference type="InterPro" id="IPR019391">
    <property type="entry name" value="Storkhead-box_WHD"/>
</dbReference>
<dbReference type="GO" id="GO:0005737">
    <property type="term" value="C:cytoplasm"/>
    <property type="evidence" value="ECO:0007669"/>
    <property type="project" value="TreeGrafter"/>
</dbReference>